<name>A0ABW5Y3H9_9BACL</name>
<accession>A0ABW5Y3H9</accession>
<evidence type="ECO:0000313" key="2">
    <source>
        <dbReference type="Proteomes" id="UP001597568"/>
    </source>
</evidence>
<dbReference type="Proteomes" id="UP001597568">
    <property type="component" value="Unassembled WGS sequence"/>
</dbReference>
<evidence type="ECO:0000313" key="1">
    <source>
        <dbReference type="EMBL" id="MFD2869888.1"/>
    </source>
</evidence>
<protein>
    <submittedName>
        <fullName evidence="1">Phage head-tail adapter protein</fullName>
    </submittedName>
</protein>
<gene>
    <name evidence="1" type="ORF">ACFSY7_15450</name>
</gene>
<dbReference type="EMBL" id="JBHUOR010000130">
    <property type="protein sequence ID" value="MFD2869888.1"/>
    <property type="molecule type" value="Genomic_DNA"/>
</dbReference>
<comment type="caution">
    <text evidence="1">The sequence shown here is derived from an EMBL/GenBank/DDBJ whole genome shotgun (WGS) entry which is preliminary data.</text>
</comment>
<dbReference type="RefSeq" id="WP_380148537.1">
    <property type="nucleotide sequence ID" value="NZ_JBHUOR010000130.1"/>
</dbReference>
<organism evidence="1 2">
    <name type="scientific">Kurthia populi</name>
    <dbReference type="NCBI Taxonomy" id="1562132"/>
    <lineage>
        <taxon>Bacteria</taxon>
        <taxon>Bacillati</taxon>
        <taxon>Bacillota</taxon>
        <taxon>Bacilli</taxon>
        <taxon>Bacillales</taxon>
        <taxon>Caryophanaceae</taxon>
        <taxon>Kurthia</taxon>
    </lineage>
</organism>
<keyword evidence="2" id="KW-1185">Reference proteome</keyword>
<proteinExistence type="predicted"/>
<sequence>MARQLTSGDLRTPITFFGYEPIQGPEPGEQEKETLHYCFCEIYASSQKDLEILKTVNAKESITINIRDPLMDYIPDRKHFAEIGHYRYTGKVWNIVEVRPDAQSLGFINIVLAVV</sequence>
<reference evidence="2" key="1">
    <citation type="journal article" date="2019" name="Int. J. Syst. Evol. Microbiol.">
        <title>The Global Catalogue of Microorganisms (GCM) 10K type strain sequencing project: providing services to taxonomists for standard genome sequencing and annotation.</title>
        <authorList>
            <consortium name="The Broad Institute Genomics Platform"/>
            <consortium name="The Broad Institute Genome Sequencing Center for Infectious Disease"/>
            <person name="Wu L."/>
            <person name="Ma J."/>
        </authorList>
    </citation>
    <scope>NUCLEOTIDE SEQUENCE [LARGE SCALE GENOMIC DNA]</scope>
    <source>
        <strain evidence="2">KCTC 33522</strain>
    </source>
</reference>